<dbReference type="Proteomes" id="UP000292082">
    <property type="component" value="Unassembled WGS sequence"/>
</dbReference>
<comment type="function">
    <text evidence="7">Hydrolyzes fatty acids from S-acylated cysteine residues in proteins with a strong preference for palmitoylated G-alpha proteins over other acyl substrates. Mediates the deacylation of G-alpha proteins such as GPA1 in vivo, but has weak or no activity toward palmitoylated Ras proteins. Has weak lysophospholipase activity in vitro; however such activity may not exist in vivo.</text>
</comment>
<dbReference type="GO" id="GO:0052689">
    <property type="term" value="F:carboxylic ester hydrolase activity"/>
    <property type="evidence" value="ECO:0007669"/>
    <property type="project" value="UniProtKB-KW"/>
</dbReference>
<dbReference type="GO" id="GO:0006631">
    <property type="term" value="P:fatty acid metabolic process"/>
    <property type="evidence" value="ECO:0007669"/>
    <property type="project" value="UniProtKB-KW"/>
</dbReference>
<dbReference type="Gene3D" id="3.40.50.1820">
    <property type="entry name" value="alpha/beta hydrolase"/>
    <property type="match status" value="1"/>
</dbReference>
<dbReference type="GO" id="GO:0008474">
    <property type="term" value="F:palmitoyl-(protein) hydrolase activity"/>
    <property type="evidence" value="ECO:0007669"/>
    <property type="project" value="UniProtKB-EC"/>
</dbReference>
<gene>
    <name evidence="10" type="ORF">BD310DRAFT_917282</name>
</gene>
<evidence type="ECO:0000256" key="4">
    <source>
        <dbReference type="ARBA" id="ARBA00022487"/>
    </source>
</evidence>
<keyword evidence="5" id="KW-0378">Hydrolase</keyword>
<dbReference type="InterPro" id="IPR029058">
    <property type="entry name" value="AB_hydrolase_fold"/>
</dbReference>
<keyword evidence="6" id="KW-0276">Fatty acid metabolism</keyword>
<accession>A0A4Q9NPB2</accession>
<protein>
    <recommendedName>
        <fullName evidence="3">Acyl-protein thioesterase 1</fullName>
        <ecNumber evidence="2">3.1.2.22</ecNumber>
    </recommendedName>
    <alternativeName>
        <fullName evidence="8">Palmitoyl-protein hydrolase</fullName>
    </alternativeName>
</protein>
<keyword evidence="11" id="KW-1185">Reference proteome</keyword>
<keyword evidence="4" id="KW-0719">Serine esterase</keyword>
<dbReference type="PANTHER" id="PTHR10655">
    <property type="entry name" value="LYSOPHOSPHOLIPASE-RELATED"/>
    <property type="match status" value="1"/>
</dbReference>
<dbReference type="Pfam" id="PF02230">
    <property type="entry name" value="Abhydrolase_2"/>
    <property type="match status" value="1"/>
</dbReference>
<dbReference type="InterPro" id="IPR050565">
    <property type="entry name" value="LYPA1-2/EST-like"/>
</dbReference>
<evidence type="ECO:0000256" key="6">
    <source>
        <dbReference type="ARBA" id="ARBA00022832"/>
    </source>
</evidence>
<dbReference type="PANTHER" id="PTHR10655:SF17">
    <property type="entry name" value="LYSOPHOSPHOLIPASE-LIKE PROTEIN 1"/>
    <property type="match status" value="1"/>
</dbReference>
<dbReference type="AlphaFoldDB" id="A0A4Q9NPB2"/>
<comment type="similarity">
    <text evidence="1">Belongs to the AB hydrolase superfamily. AB hydrolase 2 family.</text>
</comment>
<reference evidence="10 11" key="1">
    <citation type="submission" date="2019-01" db="EMBL/GenBank/DDBJ databases">
        <title>Draft genome sequences of three monokaryotic isolates of the white-rot basidiomycete fungus Dichomitus squalens.</title>
        <authorList>
            <consortium name="DOE Joint Genome Institute"/>
            <person name="Lopez S.C."/>
            <person name="Andreopoulos B."/>
            <person name="Pangilinan J."/>
            <person name="Lipzen A."/>
            <person name="Riley R."/>
            <person name="Ahrendt S."/>
            <person name="Ng V."/>
            <person name="Barry K."/>
            <person name="Daum C."/>
            <person name="Grigoriev I.V."/>
            <person name="Hilden K.S."/>
            <person name="Makela M.R."/>
            <person name="de Vries R.P."/>
        </authorList>
    </citation>
    <scope>NUCLEOTIDE SEQUENCE [LARGE SCALE GENOMIC DNA]</scope>
    <source>
        <strain evidence="10 11">CBS 464.89</strain>
    </source>
</reference>
<keyword evidence="6" id="KW-0443">Lipid metabolism</keyword>
<dbReference type="STRING" id="114155.A0A4Q9NPB2"/>
<organism evidence="10 11">
    <name type="scientific">Dichomitus squalens</name>
    <dbReference type="NCBI Taxonomy" id="114155"/>
    <lineage>
        <taxon>Eukaryota</taxon>
        <taxon>Fungi</taxon>
        <taxon>Dikarya</taxon>
        <taxon>Basidiomycota</taxon>
        <taxon>Agaricomycotina</taxon>
        <taxon>Agaricomycetes</taxon>
        <taxon>Polyporales</taxon>
        <taxon>Polyporaceae</taxon>
        <taxon>Dichomitus</taxon>
    </lineage>
</organism>
<evidence type="ECO:0000256" key="7">
    <source>
        <dbReference type="ARBA" id="ARBA00029392"/>
    </source>
</evidence>
<evidence type="ECO:0000256" key="8">
    <source>
        <dbReference type="ARBA" id="ARBA00031195"/>
    </source>
</evidence>
<dbReference type="SUPFAM" id="SSF53474">
    <property type="entry name" value="alpha/beta-Hydrolases"/>
    <property type="match status" value="1"/>
</dbReference>
<evidence type="ECO:0000256" key="1">
    <source>
        <dbReference type="ARBA" id="ARBA00006499"/>
    </source>
</evidence>
<name>A0A4Q9NPB2_9APHY</name>
<dbReference type="InterPro" id="IPR003140">
    <property type="entry name" value="PLipase/COase/thioEstase"/>
</dbReference>
<sequence>MLSVRSFAILVVVAVAGWLGPFFIRQKLRLSEYSNPSAAVTGMASQALKFLTVAPRVKHSATVIFVHGLGDTGAGWQPVAEMLARDPQLQHVKWVLPHAPIQPVTANGGMRMPSWFDIYEFGSINAREDETGMLQTVHSLNQLITAEVDAGVPANRIVLGGFSQGAGMTLLTGLTNERRLAGLAVLSGWLPLRNKVKAMLSDHAKKLPVFWGHGEDDPIVGFDKATMSLQFLQQIGIPKVEPEKVLEGGIEFHAYPDLGHSADPQEIAELQTFLQKVIPPSNE</sequence>
<dbReference type="EC" id="3.1.2.22" evidence="2"/>
<evidence type="ECO:0000256" key="9">
    <source>
        <dbReference type="ARBA" id="ARBA00047337"/>
    </source>
</evidence>
<dbReference type="EMBL" id="ML145090">
    <property type="protein sequence ID" value="TBU63352.1"/>
    <property type="molecule type" value="Genomic_DNA"/>
</dbReference>
<evidence type="ECO:0000313" key="11">
    <source>
        <dbReference type="Proteomes" id="UP000292082"/>
    </source>
</evidence>
<evidence type="ECO:0000256" key="3">
    <source>
        <dbReference type="ARBA" id="ARBA00014923"/>
    </source>
</evidence>
<comment type="catalytic activity">
    <reaction evidence="9">
        <text>S-hexadecanoyl-L-cysteinyl-[protein] + H2O = L-cysteinyl-[protein] + hexadecanoate + H(+)</text>
        <dbReference type="Rhea" id="RHEA:19233"/>
        <dbReference type="Rhea" id="RHEA-COMP:10131"/>
        <dbReference type="Rhea" id="RHEA-COMP:11032"/>
        <dbReference type="ChEBI" id="CHEBI:7896"/>
        <dbReference type="ChEBI" id="CHEBI:15377"/>
        <dbReference type="ChEBI" id="CHEBI:15378"/>
        <dbReference type="ChEBI" id="CHEBI:29950"/>
        <dbReference type="ChEBI" id="CHEBI:74151"/>
        <dbReference type="EC" id="3.1.2.22"/>
    </reaction>
</comment>
<dbReference type="GO" id="GO:0005737">
    <property type="term" value="C:cytoplasm"/>
    <property type="evidence" value="ECO:0007669"/>
    <property type="project" value="TreeGrafter"/>
</dbReference>
<evidence type="ECO:0000256" key="5">
    <source>
        <dbReference type="ARBA" id="ARBA00022801"/>
    </source>
</evidence>
<evidence type="ECO:0000313" key="10">
    <source>
        <dbReference type="EMBL" id="TBU63352.1"/>
    </source>
</evidence>
<evidence type="ECO:0000256" key="2">
    <source>
        <dbReference type="ARBA" id="ARBA00012423"/>
    </source>
</evidence>
<proteinExistence type="inferred from homology"/>